<dbReference type="EMBL" id="JAXOJX010000005">
    <property type="protein sequence ID" value="MDZ5456036.1"/>
    <property type="molecule type" value="Genomic_DNA"/>
</dbReference>
<dbReference type="CDD" id="cd07246">
    <property type="entry name" value="VOC_like"/>
    <property type="match status" value="1"/>
</dbReference>
<dbReference type="InterPro" id="IPR029068">
    <property type="entry name" value="Glyas_Bleomycin-R_OHBP_Dase"/>
</dbReference>
<dbReference type="Proteomes" id="UP001293718">
    <property type="component" value="Unassembled WGS sequence"/>
</dbReference>
<dbReference type="Pfam" id="PF00903">
    <property type="entry name" value="Glyoxalase"/>
    <property type="match status" value="1"/>
</dbReference>
<dbReference type="RefSeq" id="WP_322464703.1">
    <property type="nucleotide sequence ID" value="NZ_JAXOJX010000005.1"/>
</dbReference>
<dbReference type="SUPFAM" id="SSF54593">
    <property type="entry name" value="Glyoxalase/Bleomycin resistance protein/Dihydroxybiphenyl dioxygenase"/>
    <property type="match status" value="1"/>
</dbReference>
<evidence type="ECO:0000259" key="1">
    <source>
        <dbReference type="PROSITE" id="PS51819"/>
    </source>
</evidence>
<feature type="domain" description="VOC" evidence="1">
    <location>
        <begin position="11"/>
        <end position="136"/>
    </location>
</feature>
<proteinExistence type="predicted"/>
<protein>
    <submittedName>
        <fullName evidence="2">VOC family protein</fullName>
    </submittedName>
</protein>
<dbReference type="Gene3D" id="3.30.720.120">
    <property type="match status" value="1"/>
</dbReference>
<accession>A0ABU5IBQ9</accession>
<keyword evidence="3" id="KW-1185">Reference proteome</keyword>
<dbReference type="Gene3D" id="3.30.720.110">
    <property type="match status" value="1"/>
</dbReference>
<sequence>MADPVRKIPEGYLSVTPYLTVKGAAQAIEFYKKAFGAQEVMRLQAPDGSVMHAEIRVGQGVLMLHDEAPQWQAYSPSTLGRSPCSLMFYVEDVDGVVQRAVAAGATLTMAVADQFYGDRCGALKDPFGHKWHIATHVEDVPEDEIRRRAARMFESAERS</sequence>
<comment type="caution">
    <text evidence="2">The sequence shown here is derived from an EMBL/GenBank/DDBJ whole genome shotgun (WGS) entry which is preliminary data.</text>
</comment>
<reference evidence="2 3" key="1">
    <citation type="submission" date="2023-11" db="EMBL/GenBank/DDBJ databases">
        <title>Draft genome of Azohydromonas lata strain H1 (DSM1123), a polyhydroxyalkanoate producer.</title>
        <authorList>
            <person name="Traversa D."/>
            <person name="D'Addabbo P."/>
            <person name="Pazzani C."/>
            <person name="Manzari C."/>
            <person name="Chiara M."/>
            <person name="Scrascia M."/>
        </authorList>
    </citation>
    <scope>NUCLEOTIDE SEQUENCE [LARGE SCALE GENOMIC DNA]</scope>
    <source>
        <strain evidence="2 3">H1</strain>
    </source>
</reference>
<evidence type="ECO:0000313" key="3">
    <source>
        <dbReference type="Proteomes" id="UP001293718"/>
    </source>
</evidence>
<dbReference type="PROSITE" id="PS51819">
    <property type="entry name" value="VOC"/>
    <property type="match status" value="1"/>
</dbReference>
<dbReference type="InterPro" id="IPR037523">
    <property type="entry name" value="VOC_core"/>
</dbReference>
<name>A0ABU5IBQ9_9BURK</name>
<dbReference type="PANTHER" id="PTHR34109">
    <property type="entry name" value="BNAUNNG04460D PROTEIN-RELATED"/>
    <property type="match status" value="1"/>
</dbReference>
<dbReference type="PANTHER" id="PTHR34109:SF1">
    <property type="entry name" value="VOC DOMAIN-CONTAINING PROTEIN"/>
    <property type="match status" value="1"/>
</dbReference>
<gene>
    <name evidence="2" type="ORF">SM757_05575</name>
</gene>
<organism evidence="2 3">
    <name type="scientific">Azohydromonas lata</name>
    <dbReference type="NCBI Taxonomy" id="45677"/>
    <lineage>
        <taxon>Bacteria</taxon>
        <taxon>Pseudomonadati</taxon>
        <taxon>Pseudomonadota</taxon>
        <taxon>Betaproteobacteria</taxon>
        <taxon>Burkholderiales</taxon>
        <taxon>Sphaerotilaceae</taxon>
        <taxon>Azohydromonas</taxon>
    </lineage>
</organism>
<dbReference type="InterPro" id="IPR004360">
    <property type="entry name" value="Glyas_Fos-R_dOase_dom"/>
</dbReference>
<evidence type="ECO:0000313" key="2">
    <source>
        <dbReference type="EMBL" id="MDZ5456036.1"/>
    </source>
</evidence>